<evidence type="ECO:0000259" key="4">
    <source>
        <dbReference type="PROSITE" id="PS50235"/>
    </source>
</evidence>
<comment type="caution">
    <text evidence="5">The sequence shown here is derived from an EMBL/GenBank/DDBJ whole genome shotgun (WGS) entry which is preliminary data.</text>
</comment>
<dbReference type="Gene3D" id="3.90.70.10">
    <property type="entry name" value="Cysteine proteinases"/>
    <property type="match status" value="1"/>
</dbReference>
<dbReference type="Pfam" id="PF02148">
    <property type="entry name" value="zf-UBP"/>
    <property type="match status" value="1"/>
</dbReference>
<evidence type="ECO:0000313" key="6">
    <source>
        <dbReference type="Proteomes" id="UP001194746"/>
    </source>
</evidence>
<dbReference type="InterPro" id="IPR018200">
    <property type="entry name" value="USP_CS"/>
</dbReference>
<dbReference type="Gene3D" id="3.30.40.10">
    <property type="entry name" value="Zinc/RING finger domain, C3HC4 (zinc finger)"/>
    <property type="match status" value="1"/>
</dbReference>
<dbReference type="InterPro" id="IPR001394">
    <property type="entry name" value="Peptidase_C19_UCH"/>
</dbReference>
<keyword evidence="1" id="KW-0479">Metal-binding</keyword>
<dbReference type="CDD" id="cd02660">
    <property type="entry name" value="Peptidase_C19D"/>
    <property type="match status" value="1"/>
</dbReference>
<evidence type="ECO:0000256" key="3">
    <source>
        <dbReference type="ARBA" id="ARBA00022833"/>
    </source>
</evidence>
<organism evidence="5 6">
    <name type="scientific">Aspergillus nanangensis</name>
    <dbReference type="NCBI Taxonomy" id="2582783"/>
    <lineage>
        <taxon>Eukaryota</taxon>
        <taxon>Fungi</taxon>
        <taxon>Dikarya</taxon>
        <taxon>Ascomycota</taxon>
        <taxon>Pezizomycotina</taxon>
        <taxon>Eurotiomycetes</taxon>
        <taxon>Eurotiomycetidae</taxon>
        <taxon>Eurotiales</taxon>
        <taxon>Aspergillaceae</taxon>
        <taxon>Aspergillus</taxon>
        <taxon>Aspergillus subgen. Circumdati</taxon>
    </lineage>
</organism>
<feature type="domain" description="USP" evidence="4">
    <location>
        <begin position="138"/>
        <end position="462"/>
    </location>
</feature>
<dbReference type="GO" id="GO:0008270">
    <property type="term" value="F:zinc ion binding"/>
    <property type="evidence" value="ECO:0007669"/>
    <property type="project" value="UniProtKB-KW"/>
</dbReference>
<protein>
    <recommendedName>
        <fullName evidence="4">USP domain-containing protein</fullName>
    </recommendedName>
</protein>
<dbReference type="InterPro" id="IPR001607">
    <property type="entry name" value="Znf_UBP"/>
</dbReference>
<dbReference type="SUPFAM" id="SSF57850">
    <property type="entry name" value="RING/U-box"/>
    <property type="match status" value="1"/>
</dbReference>
<dbReference type="AlphaFoldDB" id="A0AAD4CCT5"/>
<reference evidence="5" key="1">
    <citation type="journal article" date="2019" name="Beilstein J. Org. Chem.">
        <title>Nanangenines: drimane sesquiterpenoids as the dominant metabolite cohort of a novel Australian fungus, Aspergillus nanangensis.</title>
        <authorList>
            <person name="Lacey H.J."/>
            <person name="Gilchrist C.L.M."/>
            <person name="Crombie A."/>
            <person name="Kalaitzis J.A."/>
            <person name="Vuong D."/>
            <person name="Rutledge P.J."/>
            <person name="Turner P."/>
            <person name="Pitt J.I."/>
            <person name="Lacey E."/>
            <person name="Chooi Y.H."/>
            <person name="Piggott A.M."/>
        </authorList>
    </citation>
    <scope>NUCLEOTIDE SEQUENCE</scope>
    <source>
        <strain evidence="5">MST-FP2251</strain>
    </source>
</reference>
<dbReference type="PROSITE" id="PS50235">
    <property type="entry name" value="USP_3"/>
    <property type="match status" value="1"/>
</dbReference>
<evidence type="ECO:0000256" key="1">
    <source>
        <dbReference type="ARBA" id="ARBA00022723"/>
    </source>
</evidence>
<dbReference type="FunFam" id="3.90.70.10:FF:000127">
    <property type="entry name" value="Ubiquitin C-terminal hydrolase Ubp8"/>
    <property type="match status" value="1"/>
</dbReference>
<sequence>MASVASVLLLSEAEFGCEHLATQPADFLSKQNVGFRISNVLKPKYACLSCSESFLHRDRKAHTDKTGHNFFMESRSRLLFCQGCEDFVYDHSLERLRSSTSENALNVAKKRRFSESSTDDIYIKSNANRRICAKQGVRGLFNLGQTCYLNVILQTLLHDPILNTYFLGNGHQQHDCTAQDCIGCAVAEAFADFNSTDKVEGFAALSLLLASWRSSSALAGYQQQDAHEYYQFLVDKLHASTDEHEENHDKGCPCFFHKTFYGKLRSSVTCDKCGNVTRTEDPMVDLSLDVQVQAKKRAMGGGGTSFTPTLGGCLESFTSPEKLMAGVYNCSGCGGTPQKATKQLRIKKLPAILCMQLKTDNAIQRYEHTFSVSEKLEGRIDFPMSINMLPYTTNPHSRVDKSRYIYDLSSAVVHKGKLDAGHYYVYCRQGDQWVLFNDDQVTAVTEADVLNADAYLLFYNLRSLAGAPR</sequence>
<dbReference type="GO" id="GO:0004843">
    <property type="term" value="F:cysteine-type deubiquitinase activity"/>
    <property type="evidence" value="ECO:0007669"/>
    <property type="project" value="InterPro"/>
</dbReference>
<dbReference type="PROSITE" id="PS00972">
    <property type="entry name" value="USP_1"/>
    <property type="match status" value="1"/>
</dbReference>
<dbReference type="GO" id="GO:0005634">
    <property type="term" value="C:nucleus"/>
    <property type="evidence" value="ECO:0007669"/>
    <property type="project" value="TreeGrafter"/>
</dbReference>
<keyword evidence="6" id="KW-1185">Reference proteome</keyword>
<dbReference type="EMBL" id="VCAU01000163">
    <property type="protein sequence ID" value="KAF9883473.1"/>
    <property type="molecule type" value="Genomic_DNA"/>
</dbReference>
<dbReference type="InterPro" id="IPR013083">
    <property type="entry name" value="Znf_RING/FYVE/PHD"/>
</dbReference>
<name>A0AAD4CCT5_ASPNN</name>
<keyword evidence="3" id="KW-0862">Zinc</keyword>
<dbReference type="PANTHER" id="PTHR24006">
    <property type="entry name" value="UBIQUITIN CARBOXYL-TERMINAL HYDROLASE"/>
    <property type="match status" value="1"/>
</dbReference>
<keyword evidence="2" id="KW-0863">Zinc-finger</keyword>
<reference evidence="5" key="2">
    <citation type="submission" date="2020-02" db="EMBL/GenBank/DDBJ databases">
        <authorList>
            <person name="Gilchrist C.L.M."/>
            <person name="Chooi Y.-H."/>
        </authorList>
    </citation>
    <scope>NUCLEOTIDE SEQUENCE</scope>
    <source>
        <strain evidence="5">MST-FP2251</strain>
    </source>
</reference>
<dbReference type="Pfam" id="PF00443">
    <property type="entry name" value="UCH"/>
    <property type="match status" value="1"/>
</dbReference>
<dbReference type="PANTHER" id="PTHR24006:SF937">
    <property type="entry name" value="UBIQUITIN CARBOXYL-TERMINAL HYDROLASE"/>
    <property type="match status" value="1"/>
</dbReference>
<accession>A0AAD4CCT5</accession>
<gene>
    <name evidence="5" type="ORF">FE257_003423</name>
</gene>
<dbReference type="SUPFAM" id="SSF54001">
    <property type="entry name" value="Cysteine proteinases"/>
    <property type="match status" value="1"/>
</dbReference>
<dbReference type="GO" id="GO:0016579">
    <property type="term" value="P:protein deubiquitination"/>
    <property type="evidence" value="ECO:0007669"/>
    <property type="project" value="InterPro"/>
</dbReference>
<dbReference type="InterPro" id="IPR050164">
    <property type="entry name" value="Peptidase_C19"/>
</dbReference>
<dbReference type="GO" id="GO:0005829">
    <property type="term" value="C:cytosol"/>
    <property type="evidence" value="ECO:0007669"/>
    <property type="project" value="TreeGrafter"/>
</dbReference>
<proteinExistence type="predicted"/>
<dbReference type="InterPro" id="IPR038765">
    <property type="entry name" value="Papain-like_cys_pep_sf"/>
</dbReference>
<evidence type="ECO:0000256" key="2">
    <source>
        <dbReference type="ARBA" id="ARBA00022771"/>
    </source>
</evidence>
<evidence type="ECO:0000313" key="5">
    <source>
        <dbReference type="EMBL" id="KAF9883473.1"/>
    </source>
</evidence>
<dbReference type="Proteomes" id="UP001194746">
    <property type="component" value="Unassembled WGS sequence"/>
</dbReference>
<dbReference type="InterPro" id="IPR028889">
    <property type="entry name" value="USP"/>
</dbReference>